<comment type="subcellular location">
    <subcellularLocation>
        <location evidence="1 7">Cell outer membrane</location>
        <topology evidence="1 7">Multi-pass membrane protein</topology>
    </subcellularLocation>
</comment>
<keyword evidence="4 7" id="KW-0812">Transmembrane</keyword>
<organism evidence="9 10">
    <name type="scientific">Reichenbachiella ulvae</name>
    <dbReference type="NCBI Taxonomy" id="2980104"/>
    <lineage>
        <taxon>Bacteria</taxon>
        <taxon>Pseudomonadati</taxon>
        <taxon>Bacteroidota</taxon>
        <taxon>Cytophagia</taxon>
        <taxon>Cytophagales</taxon>
        <taxon>Reichenbachiellaceae</taxon>
        <taxon>Reichenbachiella</taxon>
    </lineage>
</organism>
<dbReference type="InterPro" id="IPR008969">
    <property type="entry name" value="CarboxyPept-like_regulatory"/>
</dbReference>
<dbReference type="Gene3D" id="2.40.170.20">
    <property type="entry name" value="TonB-dependent receptor, beta-barrel domain"/>
    <property type="match status" value="1"/>
</dbReference>
<keyword evidence="9" id="KW-0675">Receptor</keyword>
<dbReference type="NCBIfam" id="TIGR04057">
    <property type="entry name" value="SusC_RagA_signa"/>
    <property type="match status" value="1"/>
</dbReference>
<dbReference type="InterPro" id="IPR037066">
    <property type="entry name" value="Plug_dom_sf"/>
</dbReference>
<feature type="domain" description="TonB-dependent receptor plug" evidence="8">
    <location>
        <begin position="228"/>
        <end position="335"/>
    </location>
</feature>
<keyword evidence="2 7" id="KW-0813">Transport</keyword>
<evidence type="ECO:0000256" key="3">
    <source>
        <dbReference type="ARBA" id="ARBA00022452"/>
    </source>
</evidence>
<evidence type="ECO:0000313" key="10">
    <source>
        <dbReference type="Proteomes" id="UP001300692"/>
    </source>
</evidence>
<evidence type="ECO:0000256" key="6">
    <source>
        <dbReference type="ARBA" id="ARBA00023237"/>
    </source>
</evidence>
<dbReference type="EMBL" id="JAOYOD010000001">
    <property type="protein sequence ID" value="MCV9387405.1"/>
    <property type="molecule type" value="Genomic_DNA"/>
</dbReference>
<dbReference type="SUPFAM" id="SSF56935">
    <property type="entry name" value="Porins"/>
    <property type="match status" value="1"/>
</dbReference>
<evidence type="ECO:0000256" key="2">
    <source>
        <dbReference type="ARBA" id="ARBA00022448"/>
    </source>
</evidence>
<dbReference type="Proteomes" id="UP001300692">
    <property type="component" value="Unassembled WGS sequence"/>
</dbReference>
<dbReference type="NCBIfam" id="TIGR04056">
    <property type="entry name" value="OMP_RagA_SusC"/>
    <property type="match status" value="1"/>
</dbReference>
<dbReference type="InterPro" id="IPR012910">
    <property type="entry name" value="Plug_dom"/>
</dbReference>
<proteinExistence type="inferred from homology"/>
<comment type="caution">
    <text evidence="9">The sequence shown here is derived from an EMBL/GenBank/DDBJ whole genome shotgun (WGS) entry which is preliminary data.</text>
</comment>
<sequence length="1132" mass="123136">MKTKLQKLLIRMSKYGIYVLIVLQSLSMAMANDMSAQRKMLNEVSVTWNQSENQAELVDVFKKIEEVTTFNFAYSKSEIKGKKVSLENKVWQMDDLLKNLSVQAGLAFRRVNGQIGVSAVKSKDGLPRLNEEITPQENIQGTVTDEIGEPLPGATVVEKGTNNGTITDIDGNFRLDVAGNQSVIVISYVGYITKEVTVSGRSTLDVVLDLDVGNLEEVVVVAYGTESKQKSTGSIQKVDSDELKELPVAQVTQKLQGKLAGVQINQTTGTPGAGMSVRIRGQASISAGSDPLYVVDGFPITGDIANMNPDEIESITVLKDAASTSLYGSRAANGVVIVTTKRGGAGETEISFSSYYGVQQIPEKGKPDMMNAQEYGQFKKEYYEANGQPVPELFQNPEELGKGTDWFDLITRDAPIQNYSLAIKGSTGKLRSSIVAGYFKQDGVLLNSEFERVSLRANMDYNVNDRITVGANVAPTYTSSKSPQADGVWYVSGGIIQGALLTPAIFPHVNEDGSVPYSAGTWGDFGTIGTVPMPNWYHQVQAAKNTSKNMGLLSNLFLEAEIIPNLTYKIQAGVDIGSRVNDSFTPSTAGGVFNPGNPDDPNRISGSHGNSFGYSWMVENTLKYQKSIGNHDFSLLGGYTTQAARGESGNMFGTGYPDNRVETLNAATTITGSTDIQEWSLASFVGRLNYSFNNKYLFSASVRADGSSKFGVDNRWGTFPSVSAGWVISEESFMDQITPVSFLKLRASYGVTGNNNVGNYTQYASVVSTNYPFNNQLYGGKSLAGLNNQDLGWERTAQTDIGVELGLFNDRISLGYDYYEKLTSDLLYSVEIPISSGFYNFATNIGEIKFWGHEMTLSTKNLTGAFVWNTDFNIAFNRNEAVSLGTDDAPLIVGDAAGFVRNITEVGQPLGQLYGLEADGLFLNQEEYDAGPLHNGAAVGSIRFVDQDGDGEINNDERDWKKIGNPAPKFIYGFTNTFAYKNFDLSIVAQGAYGNKIVNTIDRFAANLDGNFNVLSDVANRYKSEAEPGDGRYGITTPGSTGPERDWFHSKFIYDGSYLTIKNITLGYNLPTKNLEFIRGLRVYTSIQQAFVFSKYPGPNPEVTTGGGIAAGGDNTTYPVPRTFSLGVNLTL</sequence>
<keyword evidence="10" id="KW-1185">Reference proteome</keyword>
<dbReference type="Gene3D" id="2.170.130.10">
    <property type="entry name" value="TonB-dependent receptor, plug domain"/>
    <property type="match status" value="1"/>
</dbReference>
<evidence type="ECO:0000256" key="7">
    <source>
        <dbReference type="PROSITE-ProRule" id="PRU01360"/>
    </source>
</evidence>
<dbReference type="Gene3D" id="2.60.40.1120">
    <property type="entry name" value="Carboxypeptidase-like, regulatory domain"/>
    <property type="match status" value="1"/>
</dbReference>
<reference evidence="9 10" key="1">
    <citation type="submission" date="2022-10" db="EMBL/GenBank/DDBJ databases">
        <title>Comparative genomics and taxonomic characterization of three novel marine species of genus Reichenbachiella exhibiting antioxidant and polysaccharide degradation activities.</title>
        <authorList>
            <person name="Muhammad N."/>
            <person name="Lee Y.-J."/>
            <person name="Ko J."/>
            <person name="Kim S.-G."/>
        </authorList>
    </citation>
    <scope>NUCLEOTIDE SEQUENCE [LARGE SCALE GENOMIC DNA]</scope>
    <source>
        <strain evidence="9 10">ABR2-5</strain>
    </source>
</reference>
<evidence type="ECO:0000256" key="4">
    <source>
        <dbReference type="ARBA" id="ARBA00022692"/>
    </source>
</evidence>
<evidence type="ECO:0000259" key="8">
    <source>
        <dbReference type="Pfam" id="PF07715"/>
    </source>
</evidence>
<name>A0ABT3CVA5_9BACT</name>
<protein>
    <submittedName>
        <fullName evidence="9">TonB-dependent receptor</fullName>
    </submittedName>
</protein>
<dbReference type="InterPro" id="IPR023997">
    <property type="entry name" value="TonB-dep_OMP_SusC/RagA_CS"/>
</dbReference>
<dbReference type="SUPFAM" id="SSF49464">
    <property type="entry name" value="Carboxypeptidase regulatory domain-like"/>
    <property type="match status" value="1"/>
</dbReference>
<gene>
    <name evidence="9" type="ORF">N7U62_12065</name>
</gene>
<dbReference type="InterPro" id="IPR036942">
    <property type="entry name" value="Beta-barrel_TonB_sf"/>
</dbReference>
<evidence type="ECO:0000256" key="1">
    <source>
        <dbReference type="ARBA" id="ARBA00004571"/>
    </source>
</evidence>
<keyword evidence="3 7" id="KW-1134">Transmembrane beta strand</keyword>
<dbReference type="InterPro" id="IPR039426">
    <property type="entry name" value="TonB-dep_rcpt-like"/>
</dbReference>
<dbReference type="Pfam" id="PF13715">
    <property type="entry name" value="CarbopepD_reg_2"/>
    <property type="match status" value="1"/>
</dbReference>
<dbReference type="PROSITE" id="PS52016">
    <property type="entry name" value="TONB_DEPENDENT_REC_3"/>
    <property type="match status" value="1"/>
</dbReference>
<evidence type="ECO:0000256" key="5">
    <source>
        <dbReference type="ARBA" id="ARBA00023136"/>
    </source>
</evidence>
<keyword evidence="5 7" id="KW-0472">Membrane</keyword>
<accession>A0ABT3CVA5</accession>
<comment type="similarity">
    <text evidence="7">Belongs to the TonB-dependent receptor family.</text>
</comment>
<dbReference type="InterPro" id="IPR023996">
    <property type="entry name" value="TonB-dep_OMP_SusC/RagA"/>
</dbReference>
<dbReference type="RefSeq" id="WP_264138229.1">
    <property type="nucleotide sequence ID" value="NZ_JAOYOD010000001.1"/>
</dbReference>
<evidence type="ECO:0000313" key="9">
    <source>
        <dbReference type="EMBL" id="MCV9387405.1"/>
    </source>
</evidence>
<dbReference type="Pfam" id="PF07715">
    <property type="entry name" value="Plug"/>
    <property type="match status" value="1"/>
</dbReference>
<keyword evidence="6 7" id="KW-0998">Cell outer membrane</keyword>